<dbReference type="WBParaSite" id="RSKR_0000526600.1">
    <property type="protein sequence ID" value="RSKR_0000526600.1"/>
    <property type="gene ID" value="RSKR_0000526600"/>
</dbReference>
<evidence type="ECO:0000313" key="1">
    <source>
        <dbReference type="Proteomes" id="UP000095286"/>
    </source>
</evidence>
<protein>
    <submittedName>
        <fullName evidence="2">Kinesin-like protein</fullName>
    </submittedName>
</protein>
<name>A0AC35TXD7_9BILA</name>
<proteinExistence type="predicted"/>
<organism evidence="1 2">
    <name type="scientific">Rhabditophanes sp. KR3021</name>
    <dbReference type="NCBI Taxonomy" id="114890"/>
    <lineage>
        <taxon>Eukaryota</taxon>
        <taxon>Metazoa</taxon>
        <taxon>Ecdysozoa</taxon>
        <taxon>Nematoda</taxon>
        <taxon>Chromadorea</taxon>
        <taxon>Rhabditida</taxon>
        <taxon>Tylenchina</taxon>
        <taxon>Panagrolaimomorpha</taxon>
        <taxon>Strongyloidoidea</taxon>
        <taxon>Alloionematidae</taxon>
        <taxon>Rhabditophanes</taxon>
    </lineage>
</organism>
<evidence type="ECO:0000313" key="2">
    <source>
        <dbReference type="WBParaSite" id="RSKR_0000526600.1"/>
    </source>
</evidence>
<dbReference type="Proteomes" id="UP000095286">
    <property type="component" value="Unplaced"/>
</dbReference>
<accession>A0AC35TXD7</accession>
<sequence length="698" mass="78662">MSSISTNDIIKRTNESNLDNVLTVAVRVRADSDKENKQLPAAYAVSKSEVLLVDPEKFRANILRQNRQFEKQFKFDAVFGVDSKNAQIHTSITEPLINLVVAGNNATIFAYGATGAGKTYTMVGTKENPGLMPLMTESLYEKIKNTNLTELYNELIRDLLNPTSPILDLLEDDKGNVNVPRLSKVKAINKERVLQILQGGNSRRTKESTAANKESSRSHAILEVSVFDNSNLHGRLFLIDLAGSERASQTKNQGLRLKEGAAINKSLLALGNVINSLSSNNKGRYVNYRDSKLTRLLKDSLGGNSKTCMIANITSGPNYYEETYNTLLYASRALNISTNFSGGKLSAEEQNSLNTNIEIARREYFERNNLSGTKNYPRDKTKKNSTPTLTPTSLPKKDPRGYKSMFSSLKEQYLSLITKQNKLRESLLTANREAYDIDINHSSKQEILSEWTANNSKEAGQFPRIIQKFRLNIKELEEKSVQIQELRLKVEKNLNKNDESMKAIEDRLKSLAKDTEQQDVITFMVGLGHKDGEKYAIRSDSALLLMRMKRQDFSLKRVYNYENVVKKLIEDNLSDNEREQLNQEYILLKSQLKYNLLTLKHEESMVSWNTQFLSKLDTTKHLPKLDIEQLSKSKTKSENNGNAFPKLTNELPALFNAVDEAGDTNRSSSAFTDDNTSQTGKKSKPPRVNASKISLPVI</sequence>
<reference evidence="2" key="1">
    <citation type="submission" date="2016-11" db="UniProtKB">
        <authorList>
            <consortium name="WormBaseParasite"/>
        </authorList>
    </citation>
    <scope>IDENTIFICATION</scope>
    <source>
        <strain evidence="2">KR3021</strain>
    </source>
</reference>